<sequence>MSACCPDKPQCPSSPEAAKEQGKIRYRPLRHAHAPSAPAPAEQLGLALEAGYTGSRLHIAQLDCPTEEALIRKKLAAMKSVQSMRFDLLKGELSVVHAEGALPRVVAAITELGMTAREITGQTPAAERASTQVPHRPWRLLALSGGLALASEIAHWAGFSPWLVAPLALAAVLGSGLGTYRKGWIALKHRDLNINALMTIAVTGAMLIGQWPEAAMVMVLFSIAEMIEARSLDRARHAIDGLLQLAPQQATVRQADGEWLEVAADKVKVGERIRVKPGERIALDGTVVAGGSAVDQAAITGESVPVDKAEGDPVFAGSINTTGSFEYQVVAEAGKSALARIIHAVEQARGARAPTQRFVERFARIYTPLVFAAALALALLPPLLLGGDWHDWIYKALVLLVIACPCALVISTPVTVVSGLAAAAKHGILVKGGVYLEEGRKLKWLALDKTGTLTHGKPALSQVLPLDPQREDEAMQRACSLAARSDHPVSQALARAGQARGIPLLAVTDFTALPGRGVQGSLEGETWWLGNHRLIEEKGVCSPSLEQQLAALEQAGQTVIALGDGKAVLALFALADAIKDSSRAAIQALHELGIKTVMLSGDNPHTVSAIAAQAGIDQAHGDLLPDDKRAAIDRFAQLGMVGMVGDGINDAPALARADIGFAMGAAGSDSAIETADVALMDDDLRKIARFVRLSQTTHRRLLQNIALALGIKAVFLVLTLLGMGSMWMAVFADMGASLLVVGNGLRLLRS</sequence>
<evidence type="ECO:0000256" key="11">
    <source>
        <dbReference type="SAM" id="MobiDB-lite"/>
    </source>
</evidence>
<evidence type="ECO:0000313" key="13">
    <source>
        <dbReference type="EMBL" id="QDQ28805.1"/>
    </source>
</evidence>
<dbReference type="InterPro" id="IPR036163">
    <property type="entry name" value="HMA_dom_sf"/>
</dbReference>
<dbReference type="Pfam" id="PF00702">
    <property type="entry name" value="Hydrolase"/>
    <property type="match status" value="1"/>
</dbReference>
<dbReference type="SFLD" id="SFLDG00002">
    <property type="entry name" value="C1.7:_P-type_atpase_like"/>
    <property type="match status" value="1"/>
</dbReference>
<dbReference type="EMBL" id="CP041730">
    <property type="protein sequence ID" value="QDQ28805.1"/>
    <property type="molecule type" value="Genomic_DNA"/>
</dbReference>
<feature type="transmembrane region" description="Helical" evidence="10">
    <location>
        <begin position="365"/>
        <end position="384"/>
    </location>
</feature>
<dbReference type="RefSeq" id="WP_144280188.1">
    <property type="nucleotide sequence ID" value="NZ_CP041730.1"/>
</dbReference>
<dbReference type="Pfam" id="PF00122">
    <property type="entry name" value="E1-E2_ATPase"/>
    <property type="match status" value="1"/>
</dbReference>
<dbReference type="GO" id="GO:0046872">
    <property type="term" value="F:metal ion binding"/>
    <property type="evidence" value="ECO:0007669"/>
    <property type="project" value="UniProtKB-KW"/>
</dbReference>
<evidence type="ECO:0000256" key="8">
    <source>
        <dbReference type="ARBA" id="ARBA00039097"/>
    </source>
</evidence>
<comment type="catalytic activity">
    <reaction evidence="9">
        <text>Zn(2+)(in) + ATP + H2O = Zn(2+)(out) + ADP + phosphate + H(+)</text>
        <dbReference type="Rhea" id="RHEA:20621"/>
        <dbReference type="ChEBI" id="CHEBI:15377"/>
        <dbReference type="ChEBI" id="CHEBI:15378"/>
        <dbReference type="ChEBI" id="CHEBI:29105"/>
        <dbReference type="ChEBI" id="CHEBI:30616"/>
        <dbReference type="ChEBI" id="CHEBI:43474"/>
        <dbReference type="ChEBI" id="CHEBI:456216"/>
        <dbReference type="EC" id="7.2.2.12"/>
    </reaction>
</comment>
<organism evidence="13 14">
    <name type="scientific">Chitinimonas arctica</name>
    <dbReference type="NCBI Taxonomy" id="2594795"/>
    <lineage>
        <taxon>Bacteria</taxon>
        <taxon>Pseudomonadati</taxon>
        <taxon>Pseudomonadota</taxon>
        <taxon>Betaproteobacteria</taxon>
        <taxon>Neisseriales</taxon>
        <taxon>Chitinibacteraceae</taxon>
        <taxon>Chitinimonas</taxon>
    </lineage>
</organism>
<dbReference type="InterPro" id="IPR027256">
    <property type="entry name" value="P-typ_ATPase_IB"/>
</dbReference>
<feature type="region of interest" description="Disordered" evidence="11">
    <location>
        <begin position="1"/>
        <end position="22"/>
    </location>
</feature>
<dbReference type="Gene3D" id="3.40.50.1000">
    <property type="entry name" value="HAD superfamily/HAD-like"/>
    <property type="match status" value="1"/>
</dbReference>
<keyword evidence="3 10" id="KW-0812">Transmembrane</keyword>
<feature type="transmembrane region" description="Helical" evidence="10">
    <location>
        <begin position="163"/>
        <end position="180"/>
    </location>
</feature>
<keyword evidence="7 10" id="KW-0472">Membrane</keyword>
<dbReference type="InterPro" id="IPR059000">
    <property type="entry name" value="ATPase_P-type_domA"/>
</dbReference>
<dbReference type="InterPro" id="IPR001757">
    <property type="entry name" value="P_typ_ATPase"/>
</dbReference>
<evidence type="ECO:0000256" key="2">
    <source>
        <dbReference type="ARBA" id="ARBA00006024"/>
    </source>
</evidence>
<keyword evidence="10" id="KW-0067">ATP-binding</keyword>
<dbReference type="InterPro" id="IPR044492">
    <property type="entry name" value="P_typ_ATPase_HD_dom"/>
</dbReference>
<dbReference type="NCBIfam" id="TIGR01494">
    <property type="entry name" value="ATPase_P-type"/>
    <property type="match status" value="2"/>
</dbReference>
<dbReference type="EC" id="7.2.2.12" evidence="8"/>
<evidence type="ECO:0000256" key="5">
    <source>
        <dbReference type="ARBA" id="ARBA00022967"/>
    </source>
</evidence>
<keyword evidence="4 10" id="KW-0479">Metal-binding</keyword>
<evidence type="ECO:0000256" key="3">
    <source>
        <dbReference type="ARBA" id="ARBA00022692"/>
    </source>
</evidence>
<keyword evidence="14" id="KW-1185">Reference proteome</keyword>
<evidence type="ECO:0000256" key="7">
    <source>
        <dbReference type="ARBA" id="ARBA00023136"/>
    </source>
</evidence>
<comment type="subcellular location">
    <subcellularLocation>
        <location evidence="10">Cell membrane</location>
    </subcellularLocation>
    <subcellularLocation>
        <location evidence="1">Membrane</location>
    </subcellularLocation>
</comment>
<dbReference type="SFLD" id="SFLDF00027">
    <property type="entry name" value="p-type_atpase"/>
    <property type="match status" value="1"/>
</dbReference>
<evidence type="ECO:0000256" key="4">
    <source>
        <dbReference type="ARBA" id="ARBA00022723"/>
    </source>
</evidence>
<dbReference type="SUPFAM" id="SSF81665">
    <property type="entry name" value="Calcium ATPase, transmembrane domain M"/>
    <property type="match status" value="1"/>
</dbReference>
<dbReference type="FunFam" id="2.70.150.10:FF:000002">
    <property type="entry name" value="Copper-transporting ATPase 1, putative"/>
    <property type="match status" value="1"/>
</dbReference>
<evidence type="ECO:0000313" key="14">
    <source>
        <dbReference type="Proteomes" id="UP000317550"/>
    </source>
</evidence>
<reference evidence="14" key="1">
    <citation type="submission" date="2019-07" db="EMBL/GenBank/DDBJ databases">
        <title>Chitinimonas sp. nov., isolated from Ny-Alesund, arctica soil.</title>
        <authorList>
            <person name="Xu Q."/>
            <person name="Peng F."/>
        </authorList>
    </citation>
    <scope>NUCLEOTIDE SEQUENCE [LARGE SCALE GENOMIC DNA]</scope>
    <source>
        <strain evidence="14">R3-44</strain>
    </source>
</reference>
<dbReference type="InterPro" id="IPR036412">
    <property type="entry name" value="HAD-like_sf"/>
</dbReference>
<dbReference type="GO" id="GO:0015086">
    <property type="term" value="F:cadmium ion transmembrane transporter activity"/>
    <property type="evidence" value="ECO:0007669"/>
    <property type="project" value="TreeGrafter"/>
</dbReference>
<dbReference type="GO" id="GO:0016463">
    <property type="term" value="F:P-type zinc transporter activity"/>
    <property type="evidence" value="ECO:0007669"/>
    <property type="project" value="UniProtKB-EC"/>
</dbReference>
<dbReference type="SUPFAM" id="SSF81653">
    <property type="entry name" value="Calcium ATPase, transduction domain A"/>
    <property type="match status" value="1"/>
</dbReference>
<feature type="transmembrane region" description="Helical" evidence="10">
    <location>
        <begin position="701"/>
        <end position="721"/>
    </location>
</feature>
<dbReference type="InterPro" id="IPR023214">
    <property type="entry name" value="HAD_sf"/>
</dbReference>
<dbReference type="KEGG" id="cari:FNU76_21985"/>
<dbReference type="InterPro" id="IPR008250">
    <property type="entry name" value="ATPase_P-typ_transduc_dom_A_sf"/>
</dbReference>
<dbReference type="Proteomes" id="UP000317550">
    <property type="component" value="Chromosome"/>
</dbReference>
<dbReference type="PRINTS" id="PR00119">
    <property type="entry name" value="CATATPASE"/>
</dbReference>
<dbReference type="SFLD" id="SFLDS00003">
    <property type="entry name" value="Haloacid_Dehalogenase"/>
    <property type="match status" value="1"/>
</dbReference>
<evidence type="ECO:0000259" key="12">
    <source>
        <dbReference type="Pfam" id="PF00122"/>
    </source>
</evidence>
<name>A0A516SKX4_9NEIS</name>
<dbReference type="InterPro" id="IPR023298">
    <property type="entry name" value="ATPase_P-typ_TM_dom_sf"/>
</dbReference>
<dbReference type="GO" id="GO:0016887">
    <property type="term" value="F:ATP hydrolysis activity"/>
    <property type="evidence" value="ECO:0007669"/>
    <property type="project" value="InterPro"/>
</dbReference>
<dbReference type="Gene3D" id="3.40.1110.10">
    <property type="entry name" value="Calcium-transporting ATPase, cytoplasmic domain N"/>
    <property type="match status" value="1"/>
</dbReference>
<keyword evidence="10" id="KW-0547">Nucleotide-binding</keyword>
<dbReference type="InterPro" id="IPR018303">
    <property type="entry name" value="ATPase_P-typ_P_site"/>
</dbReference>
<evidence type="ECO:0000256" key="6">
    <source>
        <dbReference type="ARBA" id="ARBA00022989"/>
    </source>
</evidence>
<protein>
    <recommendedName>
        <fullName evidence="8">P-type Zn(2+) transporter</fullName>
        <ecNumber evidence="8">7.2.2.12</ecNumber>
    </recommendedName>
</protein>
<dbReference type="SUPFAM" id="SSF55008">
    <property type="entry name" value="HMA, heavy metal-associated domain"/>
    <property type="match status" value="1"/>
</dbReference>
<dbReference type="SUPFAM" id="SSF56784">
    <property type="entry name" value="HAD-like"/>
    <property type="match status" value="1"/>
</dbReference>
<dbReference type="PROSITE" id="PS00154">
    <property type="entry name" value="ATPASE_E1_E2"/>
    <property type="match status" value="1"/>
</dbReference>
<gene>
    <name evidence="13" type="ORF">FNU76_21985</name>
</gene>
<keyword evidence="10" id="KW-1003">Cell membrane</keyword>
<evidence type="ECO:0000256" key="9">
    <source>
        <dbReference type="ARBA" id="ARBA00047308"/>
    </source>
</evidence>
<dbReference type="AlphaFoldDB" id="A0A516SKX4"/>
<dbReference type="PANTHER" id="PTHR48085:SF5">
    <property type="entry name" value="CADMIUM_ZINC-TRANSPORTING ATPASE HMA4-RELATED"/>
    <property type="match status" value="1"/>
</dbReference>
<accession>A0A516SKX4</accession>
<keyword evidence="5" id="KW-1278">Translocase</keyword>
<dbReference type="PANTHER" id="PTHR48085">
    <property type="entry name" value="CADMIUM/ZINC-TRANSPORTING ATPASE HMA2-RELATED"/>
    <property type="match status" value="1"/>
</dbReference>
<dbReference type="Gene3D" id="2.70.150.10">
    <property type="entry name" value="Calcium-transporting ATPase, cytoplasmic transduction domain A"/>
    <property type="match status" value="1"/>
</dbReference>
<dbReference type="InterPro" id="IPR023299">
    <property type="entry name" value="ATPase_P-typ_cyto_dom_N"/>
</dbReference>
<evidence type="ECO:0000256" key="10">
    <source>
        <dbReference type="RuleBase" id="RU362081"/>
    </source>
</evidence>
<keyword evidence="6 10" id="KW-1133">Transmembrane helix</keyword>
<dbReference type="OrthoDB" id="7059309at2"/>
<evidence type="ECO:0000256" key="1">
    <source>
        <dbReference type="ARBA" id="ARBA00004370"/>
    </source>
</evidence>
<feature type="transmembrane region" description="Helical" evidence="10">
    <location>
        <begin position="396"/>
        <end position="423"/>
    </location>
</feature>
<dbReference type="GO" id="GO:0005524">
    <property type="term" value="F:ATP binding"/>
    <property type="evidence" value="ECO:0007669"/>
    <property type="project" value="UniProtKB-UniRule"/>
</dbReference>
<dbReference type="InterPro" id="IPR051014">
    <property type="entry name" value="Cation_Transport_ATPase_IB"/>
</dbReference>
<proteinExistence type="inferred from homology"/>
<dbReference type="GO" id="GO:0005886">
    <property type="term" value="C:plasma membrane"/>
    <property type="evidence" value="ECO:0007669"/>
    <property type="project" value="UniProtKB-SubCell"/>
</dbReference>
<comment type="similarity">
    <text evidence="2 10">Belongs to the cation transport ATPase (P-type) (TC 3.A.3) family. Type IB subfamily.</text>
</comment>
<dbReference type="NCBIfam" id="TIGR01525">
    <property type="entry name" value="ATPase-IB_hvy"/>
    <property type="match status" value="1"/>
</dbReference>
<dbReference type="PRINTS" id="PR00120">
    <property type="entry name" value="HATPASE"/>
</dbReference>
<feature type="domain" description="P-type ATPase A" evidence="12">
    <location>
        <begin position="245"/>
        <end position="346"/>
    </location>
</feature>